<keyword evidence="3" id="KW-0732">Signal</keyword>
<dbReference type="NCBIfam" id="TIGR00666">
    <property type="entry name" value="PBP4"/>
    <property type="match status" value="1"/>
</dbReference>
<dbReference type="AlphaFoldDB" id="A0A101PS95"/>
<dbReference type="PANTHER" id="PTHR30023:SF0">
    <property type="entry name" value="PENICILLIN-SENSITIVE CARBOXYPEPTIDASE A"/>
    <property type="match status" value="1"/>
</dbReference>
<evidence type="ECO:0000256" key="2">
    <source>
        <dbReference type="ARBA" id="ARBA00022801"/>
    </source>
</evidence>
<feature type="signal peptide" evidence="3">
    <location>
        <begin position="1"/>
        <end position="45"/>
    </location>
</feature>
<dbReference type="PRINTS" id="PR00922">
    <property type="entry name" value="DADACBPTASE3"/>
</dbReference>
<reference evidence="4 5" key="1">
    <citation type="submission" date="2015-10" db="EMBL/GenBank/DDBJ databases">
        <title>Draft genome sequence of Streptomyces corchorusii DSM 40340, type strain for the species Streptomyces corchorusii.</title>
        <authorList>
            <person name="Ruckert C."/>
            <person name="Winkler A."/>
            <person name="Kalinowski J."/>
            <person name="Kampfer P."/>
            <person name="Glaeser S."/>
        </authorList>
    </citation>
    <scope>NUCLEOTIDE SEQUENCE [LARGE SCALE GENOMIC DNA]</scope>
    <source>
        <strain evidence="4 5">DSM 40340</strain>
    </source>
</reference>
<protein>
    <submittedName>
        <fullName evidence="4">Peptidase S13</fullName>
    </submittedName>
</protein>
<dbReference type="GO" id="GO:0006508">
    <property type="term" value="P:proteolysis"/>
    <property type="evidence" value="ECO:0007669"/>
    <property type="project" value="InterPro"/>
</dbReference>
<dbReference type="InterPro" id="IPR012338">
    <property type="entry name" value="Beta-lactam/transpept-like"/>
</dbReference>
<dbReference type="Gene3D" id="3.50.80.20">
    <property type="entry name" value="D-Ala-D-Ala carboxypeptidase C, peptidase S13"/>
    <property type="match status" value="1"/>
</dbReference>
<name>A0A101PS95_STRCK</name>
<sequence length="433" mass="44818">MSSASTAGGRHRKPKSVSPAVRRTLIVAAAAPVAGALFTAPSAFAADQLTPTEQRISDNLDTRVVDERIGSTFSGVVLDAESDTVIWSHDAQTALMPASNTKLATATAALTVLGPDHRFTTKVVYDNGTLTIIGGGDRTLTTDDIAALAKDAAAGLRSAGLNTVKVRIDDSLFPEPELAPGWTQNYYDDQVAPVRALSLNGSLNTDTGIEAGEAFARQLSEQGITVEGGVTRGQAGPGTVPVAEHASEALSSVVKQMLKKSDNSIAEALLRATALGSGRPATFDGGVEAVRTVLSERYGVSMDNFVIRDGSGLSRDNRIPAQTIADILDNVTEPANRDVLRSIDEGLPVAGEAGSTLGPEWGRFDTADSKCAVGEVKAKTGTLTGAAALSGLTKGEDGRWRVFAFVDNDSPAAAADVKDALDGLAATVNGCWA</sequence>
<evidence type="ECO:0000313" key="4">
    <source>
        <dbReference type="EMBL" id="KUN16771.1"/>
    </source>
</evidence>
<dbReference type="PANTHER" id="PTHR30023">
    <property type="entry name" value="D-ALANYL-D-ALANINE CARBOXYPEPTIDASE"/>
    <property type="match status" value="1"/>
</dbReference>
<evidence type="ECO:0000256" key="1">
    <source>
        <dbReference type="ARBA" id="ARBA00006096"/>
    </source>
</evidence>
<dbReference type="RefSeq" id="WP_059266507.1">
    <property type="nucleotide sequence ID" value="NZ_KQ948372.1"/>
</dbReference>
<dbReference type="SUPFAM" id="SSF56601">
    <property type="entry name" value="beta-lactamase/transpeptidase-like"/>
    <property type="match status" value="1"/>
</dbReference>
<feature type="chain" id="PRO_5007102990" evidence="3">
    <location>
        <begin position="46"/>
        <end position="433"/>
    </location>
</feature>
<gene>
    <name evidence="4" type="ORF">AQJ11_38945</name>
</gene>
<accession>A0A101PS95</accession>
<proteinExistence type="inferred from homology"/>
<comment type="similarity">
    <text evidence="1">Belongs to the peptidase S13 family.</text>
</comment>
<keyword evidence="5" id="KW-1185">Reference proteome</keyword>
<dbReference type="GO" id="GO:0004185">
    <property type="term" value="F:serine-type carboxypeptidase activity"/>
    <property type="evidence" value="ECO:0007669"/>
    <property type="project" value="InterPro"/>
</dbReference>
<dbReference type="InterPro" id="IPR000667">
    <property type="entry name" value="Peptidase_S13"/>
</dbReference>
<dbReference type="EMBL" id="LMWP01000051">
    <property type="protein sequence ID" value="KUN16771.1"/>
    <property type="molecule type" value="Genomic_DNA"/>
</dbReference>
<dbReference type="GO" id="GO:0000270">
    <property type="term" value="P:peptidoglycan metabolic process"/>
    <property type="evidence" value="ECO:0007669"/>
    <property type="project" value="TreeGrafter"/>
</dbReference>
<evidence type="ECO:0000313" key="5">
    <source>
        <dbReference type="Proteomes" id="UP000053398"/>
    </source>
</evidence>
<dbReference type="Pfam" id="PF02113">
    <property type="entry name" value="Peptidase_S13"/>
    <property type="match status" value="2"/>
</dbReference>
<organism evidence="4 5">
    <name type="scientific">Streptomyces corchorusii</name>
    <name type="common">Streptomyces chibaensis</name>
    <dbReference type="NCBI Taxonomy" id="1903"/>
    <lineage>
        <taxon>Bacteria</taxon>
        <taxon>Bacillati</taxon>
        <taxon>Actinomycetota</taxon>
        <taxon>Actinomycetes</taxon>
        <taxon>Kitasatosporales</taxon>
        <taxon>Streptomycetaceae</taxon>
        <taxon>Streptomyces</taxon>
    </lineage>
</organism>
<evidence type="ECO:0000256" key="3">
    <source>
        <dbReference type="SAM" id="SignalP"/>
    </source>
</evidence>
<keyword evidence="2" id="KW-0378">Hydrolase</keyword>
<dbReference type="Proteomes" id="UP000053398">
    <property type="component" value="Unassembled WGS sequence"/>
</dbReference>
<comment type="caution">
    <text evidence="4">The sequence shown here is derived from an EMBL/GenBank/DDBJ whole genome shotgun (WGS) entry which is preliminary data.</text>
</comment>
<dbReference type="Gene3D" id="3.40.710.10">
    <property type="entry name" value="DD-peptidase/beta-lactamase superfamily"/>
    <property type="match status" value="2"/>
</dbReference>